<protein>
    <submittedName>
        <fullName evidence="1">Uncharacterized protein</fullName>
    </submittedName>
</protein>
<evidence type="ECO:0000313" key="2">
    <source>
        <dbReference type="Proteomes" id="UP000191933"/>
    </source>
</evidence>
<dbReference type="EMBL" id="FBVY01000006">
    <property type="protein sequence ID" value="CUW88377.1"/>
    <property type="molecule type" value="Genomic_DNA"/>
</dbReference>
<name>A0A9W5AZG2_9HYPH</name>
<organism evidence="1 2">
    <name type="scientific">Agrobacterium genomosp. 2 str. CFBP 5494</name>
    <dbReference type="NCBI Taxonomy" id="1183436"/>
    <lineage>
        <taxon>Bacteria</taxon>
        <taxon>Pseudomonadati</taxon>
        <taxon>Pseudomonadota</taxon>
        <taxon>Alphaproteobacteria</taxon>
        <taxon>Hyphomicrobiales</taxon>
        <taxon>Rhizobiaceae</taxon>
        <taxon>Rhizobium/Agrobacterium group</taxon>
        <taxon>Agrobacterium</taxon>
        <taxon>Agrobacterium tumefaciens complex</taxon>
    </lineage>
</organism>
<evidence type="ECO:0000313" key="1">
    <source>
        <dbReference type="EMBL" id="CUW88377.1"/>
    </source>
</evidence>
<dbReference type="AlphaFoldDB" id="A0A9W5AZG2"/>
<dbReference type="Proteomes" id="UP000191933">
    <property type="component" value="Unassembled WGS sequence"/>
</dbReference>
<proteinExistence type="predicted"/>
<keyword evidence="2" id="KW-1185">Reference proteome</keyword>
<sequence length="76" mass="7963">MIATIPCRLTATALLTMDSGAYRGRNVPIVVGRGGSLFPAYGALRNAACVQFARLHHFDCPCAGATGKNARRGRGS</sequence>
<gene>
    <name evidence="1" type="ORF">AGR2A_Cc140042</name>
</gene>
<comment type="caution">
    <text evidence="1">The sequence shown here is derived from an EMBL/GenBank/DDBJ whole genome shotgun (WGS) entry which is preliminary data.</text>
</comment>
<reference evidence="1 2" key="1">
    <citation type="submission" date="2016-01" db="EMBL/GenBank/DDBJ databases">
        <authorList>
            <person name="Regsiter A."/>
            <person name="william w."/>
        </authorList>
    </citation>
    <scope>NUCLEOTIDE SEQUENCE [LARGE SCALE GENOMIC DNA]</scope>
    <source>
        <strain evidence="1 2">CFBP 5494</strain>
    </source>
</reference>
<accession>A0A9W5AZG2</accession>